<reference evidence="3" key="1">
    <citation type="submission" date="2009-07" db="EMBL/GenBank/DDBJ databases">
        <authorList>
            <consortium name="US DOE Joint Genome Institute (JGI-PGF)"/>
            <person name="Lucas S."/>
            <person name="Copeland A."/>
            <person name="Lapidus A."/>
            <person name="Glavina del Rio T."/>
            <person name="Tice H."/>
            <person name="Bruce D."/>
            <person name="Goodwin L."/>
            <person name="Pitluck S."/>
            <person name="Larimer F."/>
            <person name="Land M.L."/>
            <person name="Mouttaki H."/>
            <person name="He Z."/>
            <person name="Zhou J."/>
            <person name="Hemme C.L."/>
        </authorList>
    </citation>
    <scope>NUCLEOTIDE SEQUENCE [LARGE SCALE GENOMIC DNA]</scope>
    <source>
        <strain evidence="3">DSM 2782</strain>
    </source>
</reference>
<evidence type="ECO:0000259" key="2">
    <source>
        <dbReference type="Pfam" id="PF13401"/>
    </source>
</evidence>
<dbReference type="eggNOG" id="COG2842">
    <property type="taxonomic scope" value="Bacteria"/>
</dbReference>
<dbReference type="Pfam" id="PF13401">
    <property type="entry name" value="AAA_22"/>
    <property type="match status" value="1"/>
</dbReference>
<dbReference type="SUPFAM" id="SSF52540">
    <property type="entry name" value="P-loop containing nucleoside triphosphate hydrolases"/>
    <property type="match status" value="1"/>
</dbReference>
<dbReference type="Proteomes" id="UP000003860">
    <property type="component" value="Unassembled WGS sequence"/>
</dbReference>
<dbReference type="InterPro" id="IPR027417">
    <property type="entry name" value="P-loop_NTPase"/>
</dbReference>
<accession>F1T7X6</accession>
<name>F1T7X6_9FIRM</name>
<gene>
    <name evidence="3" type="ORF">Cpap_4010</name>
</gene>
<feature type="domain" description="ORC1/DEAH AAA+ ATPase" evidence="2">
    <location>
        <begin position="135"/>
        <end position="282"/>
    </location>
</feature>
<evidence type="ECO:0000256" key="1">
    <source>
        <dbReference type="SAM" id="Coils"/>
    </source>
</evidence>
<keyword evidence="1" id="KW-0175">Coiled coil</keyword>
<organism evidence="3 4">
    <name type="scientific">Ruminiclostridium papyrosolvens DSM 2782</name>
    <dbReference type="NCBI Taxonomy" id="588581"/>
    <lineage>
        <taxon>Bacteria</taxon>
        <taxon>Bacillati</taxon>
        <taxon>Bacillota</taxon>
        <taxon>Clostridia</taxon>
        <taxon>Eubacteriales</taxon>
        <taxon>Oscillospiraceae</taxon>
        <taxon>Ruminiclostridium</taxon>
    </lineage>
</organism>
<sequence>MIPNGTAAMMAEYSPQVIHEYAHNPYTEALPPIMPPQEIARRLSAYPPYNPEERKQESHYRVHFVRRLFQVFQPLPFHLELESRISMAMREGYAARNPLRPQFAKAIREGYQVIQSDNWETGYSGCYRTTTLGFSLIGVSGIGKSTALHHSLKHIPQVILHNNFHGTKFSAYQLTYLKLDCPMDGSIKGLCVDFFIKVDSLLGTEYFKKFGTSRRSTDSMVATMGQVCQHLGCGLLIIDEIQNLSLAKSGGDEKMLNFFVSLNNNIGIPLITVGTPRVLSILQGQLRLARRADGTQGSLFWERMQRNQDWDLLLAGIWPYQWTKKEIPLTSELSQTLYDESQGIIDLAVKLYAMAQMQAILTGREDITPMMVKQVAAENLKMSRPVLDAMKSGSPRKMASFEDIISEVDFDEFAKRGKQRIDLDAKVKAVQRKKAEKQNQELNTVREQAILEVAKLDIPSAKAQRAVNAVLRDNPGQGSVQEVVVQSIQRLTGNNQVSRQPKAKEEVDVGDIRLIVADGRKSKQTAYEALKANGVIRTVETESFWKEVI</sequence>
<proteinExistence type="predicted"/>
<comment type="caution">
    <text evidence="3">The sequence shown here is derived from an EMBL/GenBank/DDBJ whole genome shotgun (WGS) entry which is preliminary data.</text>
</comment>
<reference evidence="3" key="2">
    <citation type="submission" date="2011-01" db="EMBL/GenBank/DDBJ databases">
        <title>The Non-contiguous Finished genome of Clostridium papyrosolvens.</title>
        <authorList>
            <person name="Lucas S."/>
            <person name="Copeland A."/>
            <person name="Lapidus A."/>
            <person name="Cheng J.-F."/>
            <person name="Goodwin L."/>
            <person name="Pitluck S."/>
            <person name="Misra M."/>
            <person name="Chertkov O."/>
            <person name="Detter J.C."/>
            <person name="Han C."/>
            <person name="Tapia R."/>
            <person name="Land M."/>
            <person name="Hauser L."/>
            <person name="Kyrpides N."/>
            <person name="Ivanova N."/>
            <person name="Pagani I."/>
            <person name="Mouttaki H."/>
            <person name="He Z."/>
            <person name="Zhou J."/>
            <person name="Hemme C.L."/>
            <person name="Woyke T."/>
        </authorList>
    </citation>
    <scope>NUCLEOTIDE SEQUENCE [LARGE SCALE GENOMIC DNA]</scope>
    <source>
        <strain evidence="3">DSM 2782</strain>
    </source>
</reference>
<keyword evidence="4" id="KW-1185">Reference proteome</keyword>
<feature type="coiled-coil region" evidence="1">
    <location>
        <begin position="420"/>
        <end position="452"/>
    </location>
</feature>
<dbReference type="EMBL" id="ACXX02000001">
    <property type="protein sequence ID" value="EGD49574.1"/>
    <property type="molecule type" value="Genomic_DNA"/>
</dbReference>
<evidence type="ECO:0000313" key="3">
    <source>
        <dbReference type="EMBL" id="EGD49574.1"/>
    </source>
</evidence>
<evidence type="ECO:0000313" key="4">
    <source>
        <dbReference type="Proteomes" id="UP000003860"/>
    </source>
</evidence>
<dbReference type="STRING" id="588581.Cpap_4010"/>
<dbReference type="InterPro" id="IPR049945">
    <property type="entry name" value="AAA_22"/>
</dbReference>
<dbReference type="Gene3D" id="3.40.50.300">
    <property type="entry name" value="P-loop containing nucleotide triphosphate hydrolases"/>
    <property type="match status" value="1"/>
</dbReference>
<dbReference type="AlphaFoldDB" id="F1T7X6"/>
<dbReference type="GO" id="GO:0016887">
    <property type="term" value="F:ATP hydrolysis activity"/>
    <property type="evidence" value="ECO:0007669"/>
    <property type="project" value="InterPro"/>
</dbReference>
<protein>
    <submittedName>
        <fullName evidence="3">TniB family protein</fullName>
    </submittedName>
</protein>